<sequence>MFKSDHLTPMQRGRLNAALDKHYNYNGAIKPLRQHIESLAAAGPLELSDGDGMIDYSRRHFNRLGSLKEQDAYIAGLKAKRYYWVNDWKIPKLVHDALAQSLIESSDRQRPTPSAIETSR</sequence>
<dbReference type="EMBL" id="JAGIYY010000007">
    <property type="protein sequence ID" value="MBP0440459.1"/>
    <property type="molecule type" value="Genomic_DNA"/>
</dbReference>
<proteinExistence type="predicted"/>
<name>A0A8J7UL83_9HYPH</name>
<protein>
    <submittedName>
        <fullName evidence="1">Uncharacterized protein</fullName>
    </submittedName>
</protein>
<keyword evidence="2" id="KW-1185">Reference proteome</keyword>
<reference evidence="1" key="1">
    <citation type="submission" date="2021-03" db="EMBL/GenBank/DDBJ databases">
        <title>Genome sequencing and assembly of Tianweitania sediminis.</title>
        <authorList>
            <person name="Chhetri G."/>
        </authorList>
    </citation>
    <scope>NUCLEOTIDE SEQUENCE</scope>
    <source>
        <strain evidence="1">Z8</strain>
    </source>
</reference>
<comment type="caution">
    <text evidence="1">The sequence shown here is derived from an EMBL/GenBank/DDBJ whole genome shotgun (WGS) entry which is preliminary data.</text>
</comment>
<dbReference type="Proteomes" id="UP000666240">
    <property type="component" value="Unassembled WGS sequence"/>
</dbReference>
<organism evidence="1 2">
    <name type="scientific">Tianweitania sediminis</name>
    <dbReference type="NCBI Taxonomy" id="1502156"/>
    <lineage>
        <taxon>Bacteria</taxon>
        <taxon>Pseudomonadati</taxon>
        <taxon>Pseudomonadota</taxon>
        <taxon>Alphaproteobacteria</taxon>
        <taxon>Hyphomicrobiales</taxon>
        <taxon>Phyllobacteriaceae</taxon>
        <taxon>Tianweitania</taxon>
    </lineage>
</organism>
<gene>
    <name evidence="1" type="ORF">J5Y06_17550</name>
</gene>
<dbReference type="RefSeq" id="WP_209336487.1">
    <property type="nucleotide sequence ID" value="NZ_JAGIYY010000007.1"/>
</dbReference>
<evidence type="ECO:0000313" key="1">
    <source>
        <dbReference type="EMBL" id="MBP0440459.1"/>
    </source>
</evidence>
<dbReference type="AlphaFoldDB" id="A0A8J7UL83"/>
<accession>A0A8J7UL83</accession>
<evidence type="ECO:0000313" key="2">
    <source>
        <dbReference type="Proteomes" id="UP000666240"/>
    </source>
</evidence>